<dbReference type="PANTHER" id="PTHR23322">
    <property type="entry name" value="FAS-ASSOCIATED PROTEIN"/>
    <property type="match status" value="1"/>
</dbReference>
<comment type="caution">
    <text evidence="4">The sequence shown here is derived from an EMBL/GenBank/DDBJ whole genome shotgun (WGS) entry which is preliminary data.</text>
</comment>
<dbReference type="Pfam" id="PF13899">
    <property type="entry name" value="Thioredoxin_7"/>
    <property type="match status" value="1"/>
</dbReference>
<dbReference type="PANTHER" id="PTHR23322:SF6">
    <property type="entry name" value="UBX DOMAIN-CONTAINING PROTEIN 7"/>
    <property type="match status" value="1"/>
</dbReference>
<dbReference type="SUPFAM" id="SSF54236">
    <property type="entry name" value="Ubiquitin-like"/>
    <property type="match status" value="1"/>
</dbReference>
<dbReference type="Pfam" id="PF00789">
    <property type="entry name" value="UBX"/>
    <property type="match status" value="1"/>
</dbReference>
<dbReference type="InterPro" id="IPR029071">
    <property type="entry name" value="Ubiquitin-like_domsf"/>
</dbReference>
<dbReference type="GO" id="GO:0043161">
    <property type="term" value="P:proteasome-mediated ubiquitin-dependent protein catabolic process"/>
    <property type="evidence" value="ECO:0007669"/>
    <property type="project" value="TreeGrafter"/>
</dbReference>
<dbReference type="FunFam" id="3.40.30.10:FF:000079">
    <property type="entry name" value="UBX domain-containing protein 7"/>
    <property type="match status" value="1"/>
</dbReference>
<dbReference type="CDD" id="cd14345">
    <property type="entry name" value="UBA_UBXD7"/>
    <property type="match status" value="1"/>
</dbReference>
<dbReference type="InterPro" id="IPR050730">
    <property type="entry name" value="UBX_domain-protein"/>
</dbReference>
<gene>
    <name evidence="4" type="ORF">DGYR_LOCUS2192</name>
</gene>
<accession>A0A7I8VBU0</accession>
<dbReference type="Proteomes" id="UP000549394">
    <property type="component" value="Unassembled WGS sequence"/>
</dbReference>
<organism evidence="4 5">
    <name type="scientific">Dimorphilus gyrociliatus</name>
    <dbReference type="NCBI Taxonomy" id="2664684"/>
    <lineage>
        <taxon>Eukaryota</taxon>
        <taxon>Metazoa</taxon>
        <taxon>Spiralia</taxon>
        <taxon>Lophotrochozoa</taxon>
        <taxon>Annelida</taxon>
        <taxon>Polychaeta</taxon>
        <taxon>Polychaeta incertae sedis</taxon>
        <taxon>Dinophilidae</taxon>
        <taxon>Dimorphilus</taxon>
    </lineage>
</organism>
<dbReference type="EMBL" id="CAJFCJ010000003">
    <property type="protein sequence ID" value="CAD5113157.1"/>
    <property type="molecule type" value="Genomic_DNA"/>
</dbReference>
<feature type="compositionally biased region" description="Basic and acidic residues" evidence="2">
    <location>
        <begin position="344"/>
        <end position="357"/>
    </location>
</feature>
<dbReference type="AlphaFoldDB" id="A0A7I8VBU0"/>
<dbReference type="InterPro" id="IPR006577">
    <property type="entry name" value="UAS"/>
</dbReference>
<sequence>MSEVSAETLEKFCSVTGSSQVDIARQLLQVCNGNLDMAIGMYMENMDSTKPGYSGGPSPEETPKEDDEEELRPPIPSKTEVLLPGSPPYASTKRFRRNDRSSVFDGFRDFQAESLASSTNSNGQKRQTLEELFRPPLDLIHKGPFFTAREEGKKQNKWLLVNIQDVTEFSCQILNRDVWSCPKVKRIIQKNFIFWQVYHDSQEGLKYRQFYHFNEWPYIAVIDPITGERIVAWNKLDAKSFCELVEELFVMRGSKPSEEKKGDNNLSESISIIDMSEEEQIKEALQASLQETNKVNKIEYLSTSEDDDDNNNDDDDDEDITNNENDDDCIDVTPCKQKATKRYHSSDEETKNNEPSKKLQKQAELYTDYFGDESDEKSNIVLRLPSGERKSLQLPCTSKLKALVLFVKESGFSPESHQLVANFPKRTFTDVEKTLLELGMHPHYTIFVQSNSGGG</sequence>
<dbReference type="SMART" id="SM00594">
    <property type="entry name" value="UAS"/>
    <property type="match status" value="1"/>
</dbReference>
<protein>
    <submittedName>
        <fullName evidence="4">DgyrCDS2348</fullName>
    </submittedName>
</protein>
<reference evidence="4 5" key="1">
    <citation type="submission" date="2020-08" db="EMBL/GenBank/DDBJ databases">
        <authorList>
            <person name="Hejnol A."/>
        </authorList>
    </citation>
    <scope>NUCLEOTIDE SEQUENCE [LARGE SCALE GENOMIC DNA]</scope>
</reference>
<dbReference type="SMART" id="SM00166">
    <property type="entry name" value="UBX"/>
    <property type="match status" value="1"/>
</dbReference>
<dbReference type="PROSITE" id="PS50330">
    <property type="entry name" value="UIM"/>
    <property type="match status" value="1"/>
</dbReference>
<dbReference type="InterPro" id="IPR001012">
    <property type="entry name" value="UBX_dom"/>
</dbReference>
<dbReference type="Pfam" id="PF14555">
    <property type="entry name" value="UBA_4"/>
    <property type="match status" value="1"/>
</dbReference>
<dbReference type="SUPFAM" id="SSF52833">
    <property type="entry name" value="Thioredoxin-like"/>
    <property type="match status" value="1"/>
</dbReference>
<feature type="compositionally biased region" description="Acidic residues" evidence="2">
    <location>
        <begin position="304"/>
        <end position="330"/>
    </location>
</feature>
<dbReference type="Gene3D" id="3.40.30.10">
    <property type="entry name" value="Glutaredoxin"/>
    <property type="match status" value="1"/>
</dbReference>
<dbReference type="SUPFAM" id="SSF46934">
    <property type="entry name" value="UBA-like"/>
    <property type="match status" value="1"/>
</dbReference>
<proteinExistence type="predicted"/>
<dbReference type="PROSITE" id="PS50033">
    <property type="entry name" value="UBX"/>
    <property type="match status" value="1"/>
</dbReference>
<feature type="domain" description="UBX" evidence="3">
    <location>
        <begin position="373"/>
        <end position="448"/>
    </location>
</feature>
<feature type="region of interest" description="Disordered" evidence="2">
    <location>
        <begin position="301"/>
        <end position="360"/>
    </location>
</feature>
<dbReference type="GO" id="GO:0043130">
    <property type="term" value="F:ubiquitin binding"/>
    <property type="evidence" value="ECO:0007669"/>
    <property type="project" value="TreeGrafter"/>
</dbReference>
<dbReference type="InterPro" id="IPR009060">
    <property type="entry name" value="UBA-like_sf"/>
</dbReference>
<evidence type="ECO:0000256" key="1">
    <source>
        <dbReference type="ARBA" id="ARBA00022553"/>
    </source>
</evidence>
<feature type="region of interest" description="Disordered" evidence="2">
    <location>
        <begin position="46"/>
        <end position="95"/>
    </location>
</feature>
<dbReference type="CDD" id="cd02958">
    <property type="entry name" value="UAS"/>
    <property type="match status" value="1"/>
</dbReference>
<dbReference type="InterPro" id="IPR036249">
    <property type="entry name" value="Thioredoxin-like_sf"/>
</dbReference>
<evidence type="ECO:0000256" key="2">
    <source>
        <dbReference type="SAM" id="MobiDB-lite"/>
    </source>
</evidence>
<dbReference type="Gene3D" id="3.10.20.90">
    <property type="entry name" value="Phosphatidylinositol 3-kinase Catalytic Subunit, Chain A, domain 1"/>
    <property type="match status" value="1"/>
</dbReference>
<evidence type="ECO:0000313" key="5">
    <source>
        <dbReference type="Proteomes" id="UP000549394"/>
    </source>
</evidence>
<evidence type="ECO:0000313" key="4">
    <source>
        <dbReference type="EMBL" id="CAD5113157.1"/>
    </source>
</evidence>
<dbReference type="Gene3D" id="1.10.8.10">
    <property type="entry name" value="DNA helicase RuvA subunit, C-terminal domain"/>
    <property type="match status" value="1"/>
</dbReference>
<dbReference type="OrthoDB" id="270602at2759"/>
<dbReference type="GO" id="GO:0005634">
    <property type="term" value="C:nucleus"/>
    <property type="evidence" value="ECO:0007669"/>
    <property type="project" value="TreeGrafter"/>
</dbReference>
<evidence type="ECO:0000259" key="3">
    <source>
        <dbReference type="PROSITE" id="PS50033"/>
    </source>
</evidence>
<name>A0A7I8VBU0_9ANNE</name>
<keyword evidence="1" id="KW-0597">Phosphoprotein</keyword>
<keyword evidence="5" id="KW-1185">Reference proteome</keyword>
<dbReference type="InterPro" id="IPR003903">
    <property type="entry name" value="UIM_dom"/>
</dbReference>